<feature type="domain" description="Deacetylase sirtuin-type" evidence="7">
    <location>
        <begin position="77"/>
        <end position="372"/>
    </location>
</feature>
<dbReference type="InterPro" id="IPR029035">
    <property type="entry name" value="DHS-like_NAD/FAD-binding_dom"/>
</dbReference>
<feature type="binding site" evidence="5">
    <location>
        <position position="232"/>
    </location>
    <ligand>
        <name>Zn(2+)</name>
        <dbReference type="ChEBI" id="CHEBI:29105"/>
    </ligand>
</feature>
<keyword evidence="2" id="KW-0678">Repressor</keyword>
<sequence length="423" mass="47448">MEMITPPSSQTYVKLLRREVILPLTPPSERVLQQEDEKKGIKTKAKRKPKLKYRPPNGTVLNISTFDDSVSIIEQDDNIDYEDVSFLHYAIKHSKKVTVVTGAGISVASGIPDFRSSNGLFQGLKSATSSGSTGKALFDSNVYRDEESTAKFHAMIRQLHTLTEESEATDFHHMLNNISEEGRLLRLYTQNIDCLETSLPNLQTTVPIKSKPPYPPTIQLHGTIKYMYCSKCRWNSEIQPEIFNSNQAPACPECTELDEIRTIAGKRSQGIGCLRPRIVLYNEFHPDGEHIGQVSTLDLKSKPDCLIIAGTSLKIPGVRKLVRELARAVHAAKGCVIWMNTDEPSISIVDFVEYIDMIVVGDCQDIPKVKKEESDKSSRPVKSPKKQSRVTKPNPQTKKSKSKKDTKIQSRLEELVTKINEAK</sequence>
<dbReference type="GO" id="GO:0005739">
    <property type="term" value="C:mitochondrion"/>
    <property type="evidence" value="ECO:0007669"/>
    <property type="project" value="EnsemblFungi"/>
</dbReference>
<feature type="binding site" evidence="5">
    <location>
        <position position="251"/>
    </location>
    <ligand>
        <name>Zn(2+)</name>
        <dbReference type="ChEBI" id="CHEBI:29105"/>
    </ligand>
</feature>
<reference evidence="8 9" key="1">
    <citation type="journal article" date="2016" name="Proc. Natl. Acad. Sci. U.S.A.">
        <title>Comparative genomics of biotechnologically important yeasts.</title>
        <authorList>
            <person name="Riley R."/>
            <person name="Haridas S."/>
            <person name="Wolfe K.H."/>
            <person name="Lopes M.R."/>
            <person name="Hittinger C.T."/>
            <person name="Goeker M."/>
            <person name="Salamov A.A."/>
            <person name="Wisecaver J.H."/>
            <person name="Long T.M."/>
            <person name="Calvey C.H."/>
            <person name="Aerts A.L."/>
            <person name="Barry K.W."/>
            <person name="Choi C."/>
            <person name="Clum A."/>
            <person name="Coughlan A.Y."/>
            <person name="Deshpande S."/>
            <person name="Douglass A.P."/>
            <person name="Hanson S.J."/>
            <person name="Klenk H.-P."/>
            <person name="LaButti K.M."/>
            <person name="Lapidus A."/>
            <person name="Lindquist E.A."/>
            <person name="Lipzen A.M."/>
            <person name="Meier-Kolthoff J.P."/>
            <person name="Ohm R.A."/>
            <person name="Otillar R.P."/>
            <person name="Pangilinan J.L."/>
            <person name="Peng Y."/>
            <person name="Rokas A."/>
            <person name="Rosa C.A."/>
            <person name="Scheuner C."/>
            <person name="Sibirny A.A."/>
            <person name="Slot J.C."/>
            <person name="Stielow J.B."/>
            <person name="Sun H."/>
            <person name="Kurtzman C.P."/>
            <person name="Blackwell M."/>
            <person name="Grigoriev I.V."/>
            <person name="Jeffries T.W."/>
        </authorList>
    </citation>
    <scope>NUCLEOTIDE SEQUENCE [LARGE SCALE GENOMIC DNA]</scope>
    <source>
        <strain evidence="9">ATCC 58044 / CBS 1984 / NCYC 433 / NRRL Y-366-8</strain>
    </source>
</reference>
<feature type="compositionally biased region" description="Basic residues" evidence="6">
    <location>
        <begin position="41"/>
        <end position="53"/>
    </location>
</feature>
<keyword evidence="3" id="KW-0808">Transferase</keyword>
<dbReference type="GO" id="GO:0070403">
    <property type="term" value="F:NAD+ binding"/>
    <property type="evidence" value="ECO:0007669"/>
    <property type="project" value="InterPro"/>
</dbReference>
<dbReference type="RefSeq" id="XP_019039858.1">
    <property type="nucleotide sequence ID" value="XM_019185475.1"/>
</dbReference>
<evidence type="ECO:0000256" key="6">
    <source>
        <dbReference type="SAM" id="MobiDB-lite"/>
    </source>
</evidence>
<evidence type="ECO:0000256" key="2">
    <source>
        <dbReference type="ARBA" id="ARBA00022491"/>
    </source>
</evidence>
<dbReference type="GO" id="GO:1990414">
    <property type="term" value="P:replication-born double-strand break repair via sister chromatid exchange"/>
    <property type="evidence" value="ECO:0007669"/>
    <property type="project" value="EnsemblFungi"/>
</dbReference>
<dbReference type="Gene3D" id="3.30.1600.10">
    <property type="entry name" value="SIR2/SIRT2 'Small Domain"/>
    <property type="match status" value="1"/>
</dbReference>
<dbReference type="GO" id="GO:0031934">
    <property type="term" value="C:mating-type region heterochromatin"/>
    <property type="evidence" value="ECO:0007669"/>
    <property type="project" value="EnsemblFungi"/>
</dbReference>
<dbReference type="GO" id="GO:0099115">
    <property type="term" value="C:chromosome, subtelomeric region"/>
    <property type="evidence" value="ECO:0007669"/>
    <property type="project" value="EnsemblFungi"/>
</dbReference>
<dbReference type="GO" id="GO:0005730">
    <property type="term" value="C:nucleolus"/>
    <property type="evidence" value="ECO:0007669"/>
    <property type="project" value="EnsemblFungi"/>
</dbReference>
<feature type="active site" description="Proton acceptor" evidence="5">
    <location>
        <position position="221"/>
    </location>
</feature>
<dbReference type="GO" id="GO:0005721">
    <property type="term" value="C:pericentric heterochromatin"/>
    <property type="evidence" value="ECO:0007669"/>
    <property type="project" value="EnsemblFungi"/>
</dbReference>
<accession>A0A1E3P5D1</accession>
<gene>
    <name evidence="8" type="ORF">WICANDRAFT_83011</name>
</gene>
<dbReference type="GO" id="GO:0009299">
    <property type="term" value="P:mRNA transcription"/>
    <property type="evidence" value="ECO:0007669"/>
    <property type="project" value="EnsemblFungi"/>
</dbReference>
<dbReference type="Pfam" id="PF02146">
    <property type="entry name" value="SIR2"/>
    <property type="match status" value="1"/>
</dbReference>
<evidence type="ECO:0000259" key="7">
    <source>
        <dbReference type="PROSITE" id="PS50305"/>
    </source>
</evidence>
<evidence type="ECO:0000313" key="8">
    <source>
        <dbReference type="EMBL" id="ODQ60651.1"/>
    </source>
</evidence>
<feature type="compositionally biased region" description="Basic and acidic residues" evidence="6">
    <location>
        <begin position="369"/>
        <end position="378"/>
    </location>
</feature>
<protein>
    <recommendedName>
        <fullName evidence="7">Deacetylase sirtuin-type domain-containing protein</fullName>
    </recommendedName>
</protein>
<name>A0A1E3P5D1_WICAA</name>
<organism evidence="8 9">
    <name type="scientific">Wickerhamomyces anomalus (strain ATCC 58044 / CBS 1984 / NCYC 433 / NRRL Y-366-8)</name>
    <name type="common">Yeast</name>
    <name type="synonym">Hansenula anomala</name>
    <dbReference type="NCBI Taxonomy" id="683960"/>
    <lineage>
        <taxon>Eukaryota</taxon>
        <taxon>Fungi</taxon>
        <taxon>Dikarya</taxon>
        <taxon>Ascomycota</taxon>
        <taxon>Saccharomycotina</taxon>
        <taxon>Saccharomycetes</taxon>
        <taxon>Phaffomycetales</taxon>
        <taxon>Wickerhamomycetaceae</taxon>
        <taxon>Wickerhamomyces</taxon>
    </lineage>
</organism>
<dbReference type="PROSITE" id="PS50305">
    <property type="entry name" value="SIRTUIN"/>
    <property type="match status" value="1"/>
</dbReference>
<dbReference type="GO" id="GO:0140861">
    <property type="term" value="P:DNA repair-dependent chromatin remodeling"/>
    <property type="evidence" value="ECO:0007669"/>
    <property type="project" value="EnsemblFungi"/>
</dbReference>
<dbReference type="InterPro" id="IPR003000">
    <property type="entry name" value="Sirtuin"/>
</dbReference>
<dbReference type="InterPro" id="IPR026590">
    <property type="entry name" value="Ssirtuin_cat_dom"/>
</dbReference>
<dbReference type="PANTHER" id="PTHR11085:SF15">
    <property type="entry name" value="NAD-DEPENDENT HISTONE DEACETYLASE HST4"/>
    <property type="match status" value="1"/>
</dbReference>
<dbReference type="STRING" id="683960.A0A1E3P5D1"/>
<dbReference type="GO" id="GO:0140765">
    <property type="term" value="F:histone H3K56 deacetylase activity, NAD-dependent"/>
    <property type="evidence" value="ECO:0007669"/>
    <property type="project" value="EnsemblFungi"/>
</dbReference>
<dbReference type="Proteomes" id="UP000094112">
    <property type="component" value="Unassembled WGS sequence"/>
</dbReference>
<dbReference type="EMBL" id="KV454209">
    <property type="protein sequence ID" value="ODQ60651.1"/>
    <property type="molecule type" value="Genomic_DNA"/>
</dbReference>
<dbReference type="GO" id="GO:0031508">
    <property type="term" value="P:pericentric heterochromatin formation"/>
    <property type="evidence" value="ECO:0007669"/>
    <property type="project" value="EnsemblFungi"/>
</dbReference>
<evidence type="ECO:0000256" key="1">
    <source>
        <dbReference type="ARBA" id="ARBA00006924"/>
    </source>
</evidence>
<dbReference type="InterPro" id="IPR050134">
    <property type="entry name" value="NAD-dep_sirtuin_deacylases"/>
</dbReference>
<evidence type="ECO:0000256" key="3">
    <source>
        <dbReference type="ARBA" id="ARBA00022679"/>
    </source>
</evidence>
<keyword evidence="5" id="KW-0479">Metal-binding</keyword>
<dbReference type="GO" id="GO:0046872">
    <property type="term" value="F:metal ion binding"/>
    <property type="evidence" value="ECO:0007669"/>
    <property type="project" value="UniProtKB-KW"/>
</dbReference>
<dbReference type="GO" id="GO:0031509">
    <property type="term" value="P:subtelomeric heterochromatin formation"/>
    <property type="evidence" value="ECO:0007669"/>
    <property type="project" value="EnsemblFungi"/>
</dbReference>
<evidence type="ECO:0000256" key="5">
    <source>
        <dbReference type="PROSITE-ProRule" id="PRU00236"/>
    </source>
</evidence>
<comment type="similarity">
    <text evidence="1">Belongs to the sirtuin family. Class I subfamily.</text>
</comment>
<dbReference type="GO" id="GO:0033553">
    <property type="term" value="C:rDNA heterochromatin"/>
    <property type="evidence" value="ECO:0007669"/>
    <property type="project" value="EnsemblFungi"/>
</dbReference>
<dbReference type="GO" id="GO:0006282">
    <property type="term" value="P:regulation of DNA repair"/>
    <property type="evidence" value="ECO:0007669"/>
    <property type="project" value="TreeGrafter"/>
</dbReference>
<feature type="region of interest" description="Disordered" evidence="6">
    <location>
        <begin position="369"/>
        <end position="410"/>
    </location>
</feature>
<dbReference type="OrthoDB" id="2919105at2759"/>
<keyword evidence="4" id="KW-0520">NAD</keyword>
<keyword evidence="9" id="KW-1185">Reference proteome</keyword>
<feature type="region of interest" description="Disordered" evidence="6">
    <location>
        <begin position="31"/>
        <end position="54"/>
    </location>
</feature>
<dbReference type="AlphaFoldDB" id="A0A1E3P5D1"/>
<feature type="binding site" evidence="5">
    <location>
        <position position="254"/>
    </location>
    <ligand>
        <name>Zn(2+)</name>
        <dbReference type="ChEBI" id="CHEBI:29105"/>
    </ligand>
</feature>
<feature type="binding site" evidence="5">
    <location>
        <position position="229"/>
    </location>
    <ligand>
        <name>Zn(2+)</name>
        <dbReference type="ChEBI" id="CHEBI:29105"/>
    </ligand>
</feature>
<proteinExistence type="inferred from homology"/>
<dbReference type="InterPro" id="IPR026591">
    <property type="entry name" value="Sirtuin_cat_small_dom_sf"/>
</dbReference>
<keyword evidence="5" id="KW-0862">Zinc</keyword>
<dbReference type="SUPFAM" id="SSF52467">
    <property type="entry name" value="DHS-like NAD/FAD-binding domain"/>
    <property type="match status" value="1"/>
</dbReference>
<dbReference type="GO" id="GO:0046459">
    <property type="term" value="P:short-chain fatty acid metabolic process"/>
    <property type="evidence" value="ECO:0007669"/>
    <property type="project" value="EnsemblFungi"/>
</dbReference>
<dbReference type="GO" id="GO:0000122">
    <property type="term" value="P:negative regulation of transcription by RNA polymerase II"/>
    <property type="evidence" value="ECO:0007669"/>
    <property type="project" value="EnsemblFungi"/>
</dbReference>
<dbReference type="PANTHER" id="PTHR11085">
    <property type="entry name" value="NAD-DEPENDENT PROTEIN DEACYLASE SIRTUIN-5, MITOCHONDRIAL-RELATED"/>
    <property type="match status" value="1"/>
</dbReference>
<dbReference type="GeneID" id="30202721"/>
<evidence type="ECO:0000256" key="4">
    <source>
        <dbReference type="ARBA" id="ARBA00023027"/>
    </source>
</evidence>
<dbReference type="Gene3D" id="3.40.50.1220">
    <property type="entry name" value="TPP-binding domain"/>
    <property type="match status" value="1"/>
</dbReference>
<evidence type="ECO:0000313" key="9">
    <source>
        <dbReference type="Proteomes" id="UP000094112"/>
    </source>
</evidence>